<dbReference type="AlphaFoldDB" id="A0AB34JMX2"/>
<keyword evidence="3" id="KW-1185">Reference proteome</keyword>
<dbReference type="Gene3D" id="3.90.660.10">
    <property type="match status" value="1"/>
</dbReference>
<dbReference type="Proteomes" id="UP001515480">
    <property type="component" value="Unassembled WGS sequence"/>
</dbReference>
<sequence>MPSPRVLIVGAGCTGAFLSRALRRHAPATVIVVWDAAELPGGRMRTEYAQLGALLGKADSGAQYITQDERAAAEHAELYASLRAAGLLLPFSGAIVGSRAADGGGQNFICPDGMGALVQRTFDEAAVTLTCPRKAVRVSRRTGGGGVGWDVTSDDGAIEGFDAVVLTAPVPEQLLLLESSGLDGWIDGELRRRLAALQYSSRYAISLFFPPEVRSLFDANLQWTAKYVPKEEDDALVYICYDSAKRAQHDGVVSLMAHTSVPYGLHHLGAQTADDKVADDLLERLRRLLPWMPSPAQTSLHAWRLSQVRYPLELPSGQACLPLLPPQPGVESAPLVMAGDSFSPLGSRMDGCIQSGEAAAAALNDALYGRVASGGE</sequence>
<dbReference type="PANTHER" id="PTHR23357:SF1">
    <property type="entry name" value="RENALASE"/>
    <property type="match status" value="1"/>
</dbReference>
<comment type="caution">
    <text evidence="2">The sequence shown here is derived from an EMBL/GenBank/DDBJ whole genome shotgun (WGS) entry which is preliminary data.</text>
</comment>
<evidence type="ECO:0000259" key="1">
    <source>
        <dbReference type="Pfam" id="PF01593"/>
    </source>
</evidence>
<dbReference type="InterPro" id="IPR036188">
    <property type="entry name" value="FAD/NAD-bd_sf"/>
</dbReference>
<dbReference type="SUPFAM" id="SSF51905">
    <property type="entry name" value="FAD/NAD(P)-binding domain"/>
    <property type="match status" value="1"/>
</dbReference>
<dbReference type="InterPro" id="IPR002937">
    <property type="entry name" value="Amino_oxidase"/>
</dbReference>
<dbReference type="Pfam" id="PF13450">
    <property type="entry name" value="NAD_binding_8"/>
    <property type="match status" value="1"/>
</dbReference>
<dbReference type="EMBL" id="JBGBPQ010000007">
    <property type="protein sequence ID" value="KAL1522037.1"/>
    <property type="molecule type" value="Genomic_DNA"/>
</dbReference>
<evidence type="ECO:0000313" key="2">
    <source>
        <dbReference type="EMBL" id="KAL1522037.1"/>
    </source>
</evidence>
<dbReference type="InterPro" id="IPR040174">
    <property type="entry name" value="RNLS"/>
</dbReference>
<proteinExistence type="predicted"/>
<gene>
    <name evidence="2" type="ORF">AB1Y20_021682</name>
</gene>
<reference evidence="2 3" key="1">
    <citation type="journal article" date="2024" name="Science">
        <title>Giant polyketide synthase enzymes in the biosynthesis of giant marine polyether toxins.</title>
        <authorList>
            <person name="Fallon T.R."/>
            <person name="Shende V.V."/>
            <person name="Wierzbicki I.H."/>
            <person name="Pendleton A.L."/>
            <person name="Watervoot N.F."/>
            <person name="Auber R.P."/>
            <person name="Gonzalez D.J."/>
            <person name="Wisecaver J.H."/>
            <person name="Moore B.S."/>
        </authorList>
    </citation>
    <scope>NUCLEOTIDE SEQUENCE [LARGE SCALE GENOMIC DNA]</scope>
    <source>
        <strain evidence="2 3">12B1</strain>
    </source>
</reference>
<dbReference type="Pfam" id="PF01593">
    <property type="entry name" value="Amino_oxidase"/>
    <property type="match status" value="1"/>
</dbReference>
<dbReference type="GO" id="GO:0016651">
    <property type="term" value="F:oxidoreductase activity, acting on NAD(P)H"/>
    <property type="evidence" value="ECO:0007669"/>
    <property type="project" value="InterPro"/>
</dbReference>
<dbReference type="GO" id="GO:0005576">
    <property type="term" value="C:extracellular region"/>
    <property type="evidence" value="ECO:0007669"/>
    <property type="project" value="TreeGrafter"/>
</dbReference>
<protein>
    <recommendedName>
        <fullName evidence="1">Amine oxidase domain-containing protein</fullName>
    </recommendedName>
</protein>
<organism evidence="2 3">
    <name type="scientific">Prymnesium parvum</name>
    <name type="common">Toxic golden alga</name>
    <dbReference type="NCBI Taxonomy" id="97485"/>
    <lineage>
        <taxon>Eukaryota</taxon>
        <taxon>Haptista</taxon>
        <taxon>Haptophyta</taxon>
        <taxon>Prymnesiophyceae</taxon>
        <taxon>Prymnesiales</taxon>
        <taxon>Prymnesiaceae</taxon>
        <taxon>Prymnesium</taxon>
    </lineage>
</organism>
<evidence type="ECO:0000313" key="3">
    <source>
        <dbReference type="Proteomes" id="UP001515480"/>
    </source>
</evidence>
<accession>A0AB34JMX2</accession>
<dbReference type="Gene3D" id="3.50.50.60">
    <property type="entry name" value="FAD/NAD(P)-binding domain"/>
    <property type="match status" value="1"/>
</dbReference>
<dbReference type="PANTHER" id="PTHR23357">
    <property type="entry name" value="RENALASE"/>
    <property type="match status" value="1"/>
</dbReference>
<name>A0AB34JMX2_PRYPA</name>
<feature type="domain" description="Amine oxidase" evidence="1">
    <location>
        <begin position="102"/>
        <end position="363"/>
    </location>
</feature>